<gene>
    <name evidence="1" type="ORF">QA541_11090</name>
</gene>
<sequence length="272" mass="30336">MTNKTNLLITTTVAVSLLTSTFISPLKANAEAQQSVKSQNFSVDNITYTNDKIIMEDGSEVKYGTNYNIVTDEKKNDTYKLVLDSANKRIVVTNLKNGIVSYKKLTTEVVIEEPSQLRKDDIEIDGRLSSSTDEKNILSRAAAGPPAGSVDGYKYVRTTKHSLENDVNNTTLLIGLMITGGNIAAGTTAKAAAKDLLKPIAAYIIGSKLPKVYWKERLYSKSKRIDNYNARVYSKTQYNYYKYHDYTSYINTVTKYQACQPHGCAAPTFKRY</sequence>
<geneLocation type="plasmid" evidence="1">
    <name>pMP21332_2</name>
</geneLocation>
<proteinExistence type="predicted"/>
<accession>A0AAU6RCN1</accession>
<reference evidence="1" key="1">
    <citation type="submission" date="2023-04" db="EMBL/GenBank/DDBJ databases">
        <title>Macrococci isolated from food, foodproducing animals, and human clinical materials.</title>
        <authorList>
            <person name="Maslanova I."/>
            <person name="Svec P."/>
            <person name="Sedlacek I."/>
            <person name="Novakova D."/>
            <person name="Keller J.E."/>
            <person name="Schwendener S."/>
            <person name="Finstrlova A."/>
            <person name="Botka T."/>
            <person name="Kovarovic V."/>
            <person name="Petras P."/>
            <person name="Perreten V."/>
            <person name="Pantucek R."/>
        </authorList>
    </citation>
    <scope>NUCLEOTIDE SEQUENCE</scope>
    <source>
        <strain evidence="1">NRL/St 21/332</strain>
        <plasmid evidence="1">pMP21332_2</plasmid>
    </source>
</reference>
<organism evidence="1">
    <name type="scientific">Macrococcus psychrotolerans</name>
    <dbReference type="NCBI Taxonomy" id="3039389"/>
    <lineage>
        <taxon>Bacteria</taxon>
        <taxon>Bacillati</taxon>
        <taxon>Bacillota</taxon>
        <taxon>Bacilli</taxon>
        <taxon>Bacillales</taxon>
        <taxon>Staphylococcaceae</taxon>
        <taxon>Macrococcus</taxon>
    </lineage>
</organism>
<evidence type="ECO:0000313" key="1">
    <source>
        <dbReference type="EMBL" id="WZE67806.1"/>
    </source>
</evidence>
<keyword evidence="1" id="KW-0614">Plasmid</keyword>
<dbReference type="RefSeq" id="WP_420494484.1">
    <property type="nucleotide sequence ID" value="NZ_CP124579.1"/>
</dbReference>
<protein>
    <submittedName>
        <fullName evidence="1">Uncharacterized protein</fullName>
    </submittedName>
</protein>
<dbReference type="EMBL" id="CP124579">
    <property type="protein sequence ID" value="WZE67806.1"/>
    <property type="molecule type" value="Genomic_DNA"/>
</dbReference>
<name>A0AAU6RCN1_9STAP</name>
<dbReference type="AlphaFoldDB" id="A0AAU6RCN1"/>